<dbReference type="EMBL" id="KK915609">
    <property type="protein sequence ID" value="KDP21627.1"/>
    <property type="molecule type" value="Genomic_DNA"/>
</dbReference>
<evidence type="ECO:0000313" key="7">
    <source>
        <dbReference type="Proteomes" id="UP000027138"/>
    </source>
</evidence>
<dbReference type="AlphaFoldDB" id="A0A067JCU8"/>
<feature type="region of interest" description="Disordered" evidence="4">
    <location>
        <begin position="66"/>
        <end position="127"/>
    </location>
</feature>
<evidence type="ECO:0000259" key="5">
    <source>
        <dbReference type="PROSITE" id="PS51774"/>
    </source>
</evidence>
<dbReference type="PROSITE" id="PS51774">
    <property type="entry name" value="NAB"/>
    <property type="match status" value="1"/>
</dbReference>
<evidence type="ECO:0000256" key="4">
    <source>
        <dbReference type="SAM" id="MobiDB-lite"/>
    </source>
</evidence>
<dbReference type="Proteomes" id="UP000027138">
    <property type="component" value="Unassembled WGS sequence"/>
</dbReference>
<evidence type="ECO:0000256" key="1">
    <source>
        <dbReference type="ARBA" id="ARBA00023054"/>
    </source>
</evidence>
<keyword evidence="7" id="KW-1185">Reference proteome</keyword>
<dbReference type="STRING" id="180498.A0A067JCU8"/>
<protein>
    <recommendedName>
        <fullName evidence="5">NAB domain-containing protein</fullName>
    </recommendedName>
</protein>
<accession>A0A067JCU8</accession>
<proteinExistence type="inferred from homology"/>
<evidence type="ECO:0000256" key="3">
    <source>
        <dbReference type="SAM" id="Coils"/>
    </source>
</evidence>
<feature type="compositionally biased region" description="Polar residues" evidence="4">
    <location>
        <begin position="76"/>
        <end position="90"/>
    </location>
</feature>
<dbReference type="InterPro" id="IPR051861">
    <property type="entry name" value="NET_actin-binding_domain"/>
</dbReference>
<feature type="coiled-coil region" evidence="3">
    <location>
        <begin position="191"/>
        <end position="295"/>
    </location>
</feature>
<evidence type="ECO:0000256" key="2">
    <source>
        <dbReference type="ARBA" id="ARBA00038006"/>
    </source>
</evidence>
<dbReference type="GO" id="GO:0005774">
    <property type="term" value="C:vacuolar membrane"/>
    <property type="evidence" value="ECO:0007669"/>
    <property type="project" value="TreeGrafter"/>
</dbReference>
<comment type="similarity">
    <text evidence="2">Belongs to the NET family.</text>
</comment>
<feature type="domain" description="NAB" evidence="5">
    <location>
        <begin position="1"/>
        <end position="58"/>
    </location>
</feature>
<reference evidence="6 7" key="1">
    <citation type="journal article" date="2014" name="PLoS ONE">
        <title>Global Analysis of Gene Expression Profiles in Physic Nut (Jatropha curcas L.) Seedlings Exposed to Salt Stress.</title>
        <authorList>
            <person name="Zhang L."/>
            <person name="Zhang C."/>
            <person name="Wu P."/>
            <person name="Chen Y."/>
            <person name="Li M."/>
            <person name="Jiang H."/>
            <person name="Wu G."/>
        </authorList>
    </citation>
    <scope>NUCLEOTIDE SEQUENCE [LARGE SCALE GENOMIC DNA]</scope>
    <source>
        <strain evidence="7">cv. GZQX0401</strain>
        <tissue evidence="6">Young leaves</tissue>
    </source>
</reference>
<gene>
    <name evidence="6" type="ORF">JCGZ_03298</name>
</gene>
<name>A0A067JCU8_JATCU</name>
<keyword evidence="1 3" id="KW-0175">Coiled coil</keyword>
<dbReference type="PANTHER" id="PTHR32258">
    <property type="entry name" value="PROTEIN NETWORKED 4A"/>
    <property type="match status" value="1"/>
</dbReference>
<dbReference type="Pfam" id="PF07765">
    <property type="entry name" value="KIP1"/>
    <property type="match status" value="1"/>
</dbReference>
<dbReference type="PANTHER" id="PTHR32258:SF14">
    <property type="entry name" value="GB|AAF19561.1"/>
    <property type="match status" value="1"/>
</dbReference>
<feature type="compositionally biased region" description="Low complexity" evidence="4">
    <location>
        <begin position="95"/>
        <end position="107"/>
    </location>
</feature>
<dbReference type="InterPro" id="IPR011684">
    <property type="entry name" value="NAB"/>
</dbReference>
<evidence type="ECO:0000313" key="6">
    <source>
        <dbReference type="EMBL" id="KDP21627.1"/>
    </source>
</evidence>
<feature type="compositionally biased region" description="Low complexity" evidence="4">
    <location>
        <begin position="114"/>
        <end position="127"/>
    </location>
</feature>
<sequence>MDQGANLVLKMIEQESASLAKKAEMCKQARPELISEIEEFYSMYRSLAERYDHLNAELYKSMPPEFQMEGAGSAPDTPTLTPDQKLGSNKTGHRVVSVSSGGASSDISLKDGSDSSSSSSDSELESFNSSGDAYYSLPMNTNRKCLHQKIIEFGTTLPSMEVKLKMDVEEDGDGVFNVDENETDKEMLSKIIRYEEELKVSKLKLQLSEEEVTRFKSELAESECFMELAENLQAQLESANGDIKMREADLEVERTRVIELQKQLADDVNELQAQLKLVQEEKAMLKANLDSESQQVLELQG</sequence>
<dbReference type="OrthoDB" id="1898513at2759"/>
<dbReference type="GO" id="GO:0003779">
    <property type="term" value="F:actin binding"/>
    <property type="evidence" value="ECO:0007669"/>
    <property type="project" value="InterPro"/>
</dbReference>
<organism evidence="6 7">
    <name type="scientific">Jatropha curcas</name>
    <name type="common">Barbados nut</name>
    <dbReference type="NCBI Taxonomy" id="180498"/>
    <lineage>
        <taxon>Eukaryota</taxon>
        <taxon>Viridiplantae</taxon>
        <taxon>Streptophyta</taxon>
        <taxon>Embryophyta</taxon>
        <taxon>Tracheophyta</taxon>
        <taxon>Spermatophyta</taxon>
        <taxon>Magnoliopsida</taxon>
        <taxon>eudicotyledons</taxon>
        <taxon>Gunneridae</taxon>
        <taxon>Pentapetalae</taxon>
        <taxon>rosids</taxon>
        <taxon>fabids</taxon>
        <taxon>Malpighiales</taxon>
        <taxon>Euphorbiaceae</taxon>
        <taxon>Crotonoideae</taxon>
        <taxon>Jatropheae</taxon>
        <taxon>Jatropha</taxon>
    </lineage>
</organism>